<dbReference type="GO" id="GO:0016020">
    <property type="term" value="C:membrane"/>
    <property type="evidence" value="ECO:0007669"/>
    <property type="project" value="TreeGrafter"/>
</dbReference>
<feature type="transmembrane region" description="Helical" evidence="2">
    <location>
        <begin position="138"/>
        <end position="158"/>
    </location>
</feature>
<feature type="transmembrane region" description="Helical" evidence="2">
    <location>
        <begin position="188"/>
        <end position="208"/>
    </location>
</feature>
<accession>A0A2N8PM23</accession>
<dbReference type="EMBL" id="LJSN01000002">
    <property type="protein sequence ID" value="PNE42075.1"/>
    <property type="molecule type" value="Genomic_DNA"/>
</dbReference>
<dbReference type="RefSeq" id="WP_258017794.1">
    <property type="nucleotide sequence ID" value="NZ_LJSN01000002.1"/>
</dbReference>
<protein>
    <submittedName>
        <fullName evidence="4">Acyltransferase</fullName>
    </submittedName>
</protein>
<dbReference type="Proteomes" id="UP000236047">
    <property type="component" value="Unassembled WGS sequence"/>
</dbReference>
<name>A0A2N8PM23_STRNR</name>
<keyword evidence="2" id="KW-1133">Transmembrane helix</keyword>
<feature type="transmembrane region" description="Helical" evidence="2">
    <location>
        <begin position="252"/>
        <end position="272"/>
    </location>
</feature>
<keyword evidence="2" id="KW-0472">Membrane</keyword>
<keyword evidence="4" id="KW-0808">Transferase</keyword>
<feature type="transmembrane region" description="Helical" evidence="2">
    <location>
        <begin position="86"/>
        <end position="107"/>
    </location>
</feature>
<keyword evidence="4" id="KW-0012">Acyltransferase</keyword>
<feature type="transmembrane region" description="Helical" evidence="2">
    <location>
        <begin position="309"/>
        <end position="329"/>
    </location>
</feature>
<feature type="transmembrane region" description="Helical" evidence="2">
    <location>
        <begin position="12"/>
        <end position="30"/>
    </location>
</feature>
<dbReference type="Pfam" id="PF01757">
    <property type="entry name" value="Acyl_transf_3"/>
    <property type="match status" value="1"/>
</dbReference>
<dbReference type="GO" id="GO:0016747">
    <property type="term" value="F:acyltransferase activity, transferring groups other than amino-acyl groups"/>
    <property type="evidence" value="ECO:0007669"/>
    <property type="project" value="InterPro"/>
</dbReference>
<dbReference type="GO" id="GO:0009103">
    <property type="term" value="P:lipopolysaccharide biosynthetic process"/>
    <property type="evidence" value="ECO:0007669"/>
    <property type="project" value="TreeGrafter"/>
</dbReference>
<feature type="transmembrane region" description="Helical" evidence="2">
    <location>
        <begin position="50"/>
        <end position="74"/>
    </location>
</feature>
<evidence type="ECO:0000313" key="4">
    <source>
        <dbReference type="EMBL" id="PNE42075.1"/>
    </source>
</evidence>
<dbReference type="InterPro" id="IPR050879">
    <property type="entry name" value="Acyltransferase_3"/>
</dbReference>
<feature type="domain" description="Acyltransferase 3" evidence="3">
    <location>
        <begin position="13"/>
        <end position="330"/>
    </location>
</feature>
<feature type="transmembrane region" description="Helical" evidence="2">
    <location>
        <begin position="279"/>
        <end position="297"/>
    </location>
</feature>
<evidence type="ECO:0000256" key="2">
    <source>
        <dbReference type="SAM" id="Phobius"/>
    </source>
</evidence>
<evidence type="ECO:0000256" key="1">
    <source>
        <dbReference type="SAM" id="MobiDB-lite"/>
    </source>
</evidence>
<comment type="caution">
    <text evidence="4">The sequence shown here is derived from an EMBL/GenBank/DDBJ whole genome shotgun (WGS) entry which is preliminary data.</text>
</comment>
<sequence length="395" mass="44367">MAERRIGNRLAVLDGLRLLAALMVVFYHYVALARPWGHSTDTIFPTAHRLAQYGWLGVEVFFLISGFVICMSVWGRTVGEFAVSRLTRLFPAYWVGILLTVLVVKMWPEVASLRGWDTVITNLTMLQGGNNTPNVDPVYWTLFVELKFYLIMVVVVLFGVTYRNCLILCGVWTAAAALAPVMNTPLLTAFAMPQYAPFFIAGIAFYLMRRFRPNAILWAIVILQLLLAQRYIDYRLATNLGKAAVDALPTWPARFLIIAAFAVVGAIALGAFDRIQWKWLTTAGALTYPLYVIHMNIGMTLIHHYRNRIPAPVLVASVVALMLVAAWLIHRFVERPLGKWLRTTMRRGIDDVRRNVAPRRRHARPATTPPLPPPAVAHAAQDERTPEHARAADSA</sequence>
<gene>
    <name evidence="4" type="ORF">AOB60_16100</name>
</gene>
<keyword evidence="5" id="KW-1185">Reference proteome</keyword>
<feature type="compositionally biased region" description="Basic and acidic residues" evidence="1">
    <location>
        <begin position="380"/>
        <end position="395"/>
    </location>
</feature>
<dbReference type="InterPro" id="IPR002656">
    <property type="entry name" value="Acyl_transf_3_dom"/>
</dbReference>
<keyword evidence="2" id="KW-0812">Transmembrane</keyword>
<proteinExistence type="predicted"/>
<evidence type="ECO:0000259" key="3">
    <source>
        <dbReference type="Pfam" id="PF01757"/>
    </source>
</evidence>
<evidence type="ECO:0000313" key="5">
    <source>
        <dbReference type="Proteomes" id="UP000236047"/>
    </source>
</evidence>
<dbReference type="PANTHER" id="PTHR23028:SF53">
    <property type="entry name" value="ACYL_TRANSF_3 DOMAIN-CONTAINING PROTEIN"/>
    <property type="match status" value="1"/>
</dbReference>
<reference evidence="5" key="1">
    <citation type="submission" date="2015-09" db="EMBL/GenBank/DDBJ databases">
        <authorList>
            <person name="Graham D.E."/>
            <person name="Mahan K.M."/>
            <person name="Klingeman D.M."/>
            <person name="Fida T."/>
            <person name="Giannone R.J."/>
            <person name="Hettich R.L."/>
            <person name="Parry R.J."/>
            <person name="Spain J.C."/>
        </authorList>
    </citation>
    <scope>NUCLEOTIDE SEQUENCE [LARGE SCALE GENOMIC DNA]</scope>
    <source>
        <strain evidence="5">JCM 4701</strain>
    </source>
</reference>
<dbReference type="AlphaFoldDB" id="A0A2N8PM23"/>
<feature type="region of interest" description="Disordered" evidence="1">
    <location>
        <begin position="354"/>
        <end position="395"/>
    </location>
</feature>
<organism evidence="4 5">
    <name type="scientific">Streptomyces noursei</name>
    <name type="common">Streptomyces albulus</name>
    <dbReference type="NCBI Taxonomy" id="1971"/>
    <lineage>
        <taxon>Bacteria</taxon>
        <taxon>Bacillati</taxon>
        <taxon>Actinomycetota</taxon>
        <taxon>Actinomycetes</taxon>
        <taxon>Kitasatosporales</taxon>
        <taxon>Streptomycetaceae</taxon>
        <taxon>Streptomyces</taxon>
    </lineage>
</organism>
<feature type="transmembrane region" description="Helical" evidence="2">
    <location>
        <begin position="165"/>
        <end position="182"/>
    </location>
</feature>
<feature type="transmembrane region" description="Helical" evidence="2">
    <location>
        <begin position="215"/>
        <end position="232"/>
    </location>
</feature>
<dbReference type="PANTHER" id="PTHR23028">
    <property type="entry name" value="ACETYLTRANSFERASE"/>
    <property type="match status" value="1"/>
</dbReference>